<dbReference type="PANTHER" id="PTHR20905:SF32">
    <property type="entry name" value="ARYLALKYLAMINE N-ACETYLTRANSFERASE-LIKE 7, ISOFORM A"/>
    <property type="match status" value="1"/>
</dbReference>
<evidence type="ECO:0000313" key="2">
    <source>
        <dbReference type="RefSeq" id="XP_052747437.1"/>
    </source>
</evidence>
<keyword evidence="1" id="KW-1185">Reference proteome</keyword>
<dbReference type="Proteomes" id="UP001652582">
    <property type="component" value="Chromosome 4"/>
</dbReference>
<gene>
    <name evidence="2" type="primary">LOC112054698</name>
</gene>
<organism evidence="1 2">
    <name type="scientific">Bicyclus anynana</name>
    <name type="common">Squinting bush brown butterfly</name>
    <dbReference type="NCBI Taxonomy" id="110368"/>
    <lineage>
        <taxon>Eukaryota</taxon>
        <taxon>Metazoa</taxon>
        <taxon>Ecdysozoa</taxon>
        <taxon>Arthropoda</taxon>
        <taxon>Hexapoda</taxon>
        <taxon>Insecta</taxon>
        <taxon>Pterygota</taxon>
        <taxon>Neoptera</taxon>
        <taxon>Endopterygota</taxon>
        <taxon>Lepidoptera</taxon>
        <taxon>Glossata</taxon>
        <taxon>Ditrysia</taxon>
        <taxon>Papilionoidea</taxon>
        <taxon>Nymphalidae</taxon>
        <taxon>Satyrinae</taxon>
        <taxon>Satyrini</taxon>
        <taxon>Mycalesina</taxon>
        <taxon>Bicyclus</taxon>
    </lineage>
</organism>
<evidence type="ECO:0000313" key="1">
    <source>
        <dbReference type="Proteomes" id="UP001652582"/>
    </source>
</evidence>
<reference evidence="2" key="1">
    <citation type="submission" date="2025-08" db="UniProtKB">
        <authorList>
            <consortium name="RefSeq"/>
        </authorList>
    </citation>
    <scope>IDENTIFICATION</scope>
</reference>
<sequence>MVVLLRRSSLRSRVTMGFTRKWDETCPRVYDSWEDDGVNWVIQDLAPEDDDIAMDILANEFLPDEPLCSYSKLTEDPESVRSMVQFWRDCLAQRMSLGCYTVVDGQKTLVGLNVCVLDTIEERVPSTPIEGAAWKNVYGAMAYLEEKCDPFKYLNLDTVLHALGLSVKRDYRGKHLGSRILAARKPLSLLHGIKATATVFTGPASQKSAAKAGFTTASAANSREMAAAGLNYPNDDSITIKLMVKRYDE</sequence>
<dbReference type="GeneID" id="112054698"/>
<proteinExistence type="predicted"/>
<dbReference type="PANTHER" id="PTHR20905">
    <property type="entry name" value="N-ACETYLTRANSFERASE-RELATED"/>
    <property type="match status" value="1"/>
</dbReference>
<dbReference type="InterPro" id="IPR016181">
    <property type="entry name" value="Acyl_CoA_acyltransferase"/>
</dbReference>
<dbReference type="Gene3D" id="3.40.630.30">
    <property type="match status" value="1"/>
</dbReference>
<dbReference type="SUPFAM" id="SSF55729">
    <property type="entry name" value="Acyl-CoA N-acyltransferases (Nat)"/>
    <property type="match status" value="1"/>
</dbReference>
<protein>
    <submittedName>
        <fullName evidence="2">Uncharacterized protein LOC112054698 isoform X1</fullName>
    </submittedName>
</protein>
<accession>A0ABM3M8I6</accession>
<name>A0ABM3M8I6_BICAN</name>
<dbReference type="RefSeq" id="XP_052747437.1">
    <property type="nucleotide sequence ID" value="XM_052891477.1"/>
</dbReference>